<evidence type="ECO:0000256" key="1">
    <source>
        <dbReference type="SAM" id="MobiDB-lite"/>
    </source>
</evidence>
<organism evidence="2">
    <name type="scientific">Rhipicephalus appendiculatus</name>
    <name type="common">Brown ear tick</name>
    <dbReference type="NCBI Taxonomy" id="34631"/>
    <lineage>
        <taxon>Eukaryota</taxon>
        <taxon>Metazoa</taxon>
        <taxon>Ecdysozoa</taxon>
        <taxon>Arthropoda</taxon>
        <taxon>Chelicerata</taxon>
        <taxon>Arachnida</taxon>
        <taxon>Acari</taxon>
        <taxon>Parasitiformes</taxon>
        <taxon>Ixodida</taxon>
        <taxon>Ixodoidea</taxon>
        <taxon>Ixodidae</taxon>
        <taxon>Rhipicephalinae</taxon>
        <taxon>Rhipicephalus</taxon>
        <taxon>Rhipicephalus</taxon>
    </lineage>
</organism>
<feature type="region of interest" description="Disordered" evidence="1">
    <location>
        <begin position="269"/>
        <end position="318"/>
    </location>
</feature>
<feature type="region of interest" description="Disordered" evidence="1">
    <location>
        <begin position="212"/>
        <end position="236"/>
    </location>
</feature>
<dbReference type="AlphaFoldDB" id="A0A131YWI4"/>
<reference evidence="2" key="1">
    <citation type="journal article" date="2016" name="Ticks Tick Borne Dis.">
        <title>De novo assembly and annotation of the salivary gland transcriptome of Rhipicephalus appendiculatus male and female ticks during blood feeding.</title>
        <authorList>
            <person name="de Castro M.H."/>
            <person name="de Klerk D."/>
            <person name="Pienaar R."/>
            <person name="Latif A.A."/>
            <person name="Rees D.J."/>
            <person name="Mans B.J."/>
        </authorList>
    </citation>
    <scope>NUCLEOTIDE SEQUENCE</scope>
    <source>
        <tissue evidence="2">Salivary glands</tissue>
    </source>
</reference>
<feature type="region of interest" description="Disordered" evidence="1">
    <location>
        <begin position="1"/>
        <end position="61"/>
    </location>
</feature>
<dbReference type="EMBL" id="GEDV01006286">
    <property type="protein sequence ID" value="JAP82271.1"/>
    <property type="molecule type" value="Transcribed_RNA"/>
</dbReference>
<name>A0A131YWI4_RHIAP</name>
<protein>
    <submittedName>
        <fullName evidence="2">Ankyrin repeat domain-containing protein 17</fullName>
    </submittedName>
</protein>
<feature type="compositionally biased region" description="Basic residues" evidence="1">
    <location>
        <begin position="12"/>
        <end position="23"/>
    </location>
</feature>
<feature type="region of interest" description="Disordered" evidence="1">
    <location>
        <begin position="107"/>
        <end position="134"/>
    </location>
</feature>
<accession>A0A131YWI4</accession>
<proteinExistence type="predicted"/>
<sequence length="334" mass="34731">MLAAPFAQVGASHHHHHPHHHQHPAATAGHHGMRVPFAPPQEFLHPVQSGSHLAHHHQGAPGALGAHPGVFSLQMMSQLQHQYSGLVAPVAQMPKGADRAPLGVRLADEGSPSAVSPQGGLSPGGGLDDRKLPRPIGTERAQKKGAHAPYPGIWSYSNSAAGVGGGAGGSSLTPELGAMPTWIQYPHATGPQGDGLTLLQHNRFAAAAAAAEPVPEQQALEQHSYHHQPQQATLNAGGLGGCPPFLNGFPGGATGAMLGGAAQLFSSARVAAEAPHQPQDATPWSPHKLMSGAPGDSLHHHAGHHPHHPQQQPPHHAHVATAKLPWQSWTHHQT</sequence>
<evidence type="ECO:0000313" key="2">
    <source>
        <dbReference type="EMBL" id="JAP82271.1"/>
    </source>
</evidence>